<accession>A0A2P6S8P2</accession>
<dbReference type="AlphaFoldDB" id="A0A2P6S8P2"/>
<organism evidence="1 2">
    <name type="scientific">Rosa chinensis</name>
    <name type="common">China rose</name>
    <dbReference type="NCBI Taxonomy" id="74649"/>
    <lineage>
        <taxon>Eukaryota</taxon>
        <taxon>Viridiplantae</taxon>
        <taxon>Streptophyta</taxon>
        <taxon>Embryophyta</taxon>
        <taxon>Tracheophyta</taxon>
        <taxon>Spermatophyta</taxon>
        <taxon>Magnoliopsida</taxon>
        <taxon>eudicotyledons</taxon>
        <taxon>Gunneridae</taxon>
        <taxon>Pentapetalae</taxon>
        <taxon>rosids</taxon>
        <taxon>fabids</taxon>
        <taxon>Rosales</taxon>
        <taxon>Rosaceae</taxon>
        <taxon>Rosoideae</taxon>
        <taxon>Rosoideae incertae sedis</taxon>
        <taxon>Rosa</taxon>
    </lineage>
</organism>
<protein>
    <submittedName>
        <fullName evidence="1">Uncharacterized protein</fullName>
    </submittedName>
</protein>
<dbReference type="Gramene" id="PRQ55042">
    <property type="protein sequence ID" value="PRQ55042"/>
    <property type="gene ID" value="RchiOBHm_Chr1g0320251"/>
</dbReference>
<gene>
    <name evidence="1" type="ORF">RchiOBHm_Chr1g0320251</name>
</gene>
<name>A0A2P6S8P2_ROSCH</name>
<dbReference type="Proteomes" id="UP000238479">
    <property type="component" value="Chromosome 1"/>
</dbReference>
<proteinExistence type="predicted"/>
<evidence type="ECO:0000313" key="2">
    <source>
        <dbReference type="Proteomes" id="UP000238479"/>
    </source>
</evidence>
<dbReference type="EMBL" id="PDCK01000039">
    <property type="protein sequence ID" value="PRQ55042.1"/>
    <property type="molecule type" value="Genomic_DNA"/>
</dbReference>
<evidence type="ECO:0000313" key="1">
    <source>
        <dbReference type="EMBL" id="PRQ55042.1"/>
    </source>
</evidence>
<reference evidence="1 2" key="1">
    <citation type="journal article" date="2018" name="Nat. Genet.">
        <title>The Rosa genome provides new insights in the design of modern roses.</title>
        <authorList>
            <person name="Bendahmane M."/>
        </authorList>
    </citation>
    <scope>NUCLEOTIDE SEQUENCE [LARGE SCALE GENOMIC DNA]</scope>
    <source>
        <strain evidence="2">cv. Old Blush</strain>
    </source>
</reference>
<comment type="caution">
    <text evidence="1">The sequence shown here is derived from an EMBL/GenBank/DDBJ whole genome shotgun (WGS) entry which is preliminary data.</text>
</comment>
<sequence>MHKGFTLWKEKSTIRLTCLMIFLMHILFLLAGNSCTNLIALYNPYYIPFEHAVRFIIL</sequence>
<keyword evidence="2" id="KW-1185">Reference proteome</keyword>